<dbReference type="STRING" id="123214.PERMA_1903"/>
<evidence type="ECO:0000259" key="3">
    <source>
        <dbReference type="Pfam" id="PF07992"/>
    </source>
</evidence>
<proteinExistence type="predicted"/>
<dbReference type="PRINTS" id="PR00469">
    <property type="entry name" value="PNDRDTASEII"/>
</dbReference>
<keyword evidence="1" id="KW-0285">Flavoprotein</keyword>
<dbReference type="InterPro" id="IPR050097">
    <property type="entry name" value="Ferredoxin-NADP_redctase_2"/>
</dbReference>
<dbReference type="Gene3D" id="3.50.50.60">
    <property type="entry name" value="FAD/NAD(P)-binding domain"/>
    <property type="match status" value="1"/>
</dbReference>
<dbReference type="HOGENOM" id="CLU_068376_2_0_0"/>
<dbReference type="RefSeq" id="WP_012676283.1">
    <property type="nucleotide sequence ID" value="NC_012440.1"/>
</dbReference>
<evidence type="ECO:0000256" key="1">
    <source>
        <dbReference type="ARBA" id="ARBA00022630"/>
    </source>
</evidence>
<dbReference type="AlphaFoldDB" id="C0QSL8"/>
<reference evidence="4 5" key="1">
    <citation type="journal article" date="2009" name="J. Bacteriol.">
        <title>Complete and draft genome sequences of six members of the Aquificales.</title>
        <authorList>
            <person name="Reysenbach A.L."/>
            <person name="Hamamura N."/>
            <person name="Podar M."/>
            <person name="Griffiths E."/>
            <person name="Ferreira S."/>
            <person name="Hochstein R."/>
            <person name="Heidelberg J."/>
            <person name="Johnson J."/>
            <person name="Mead D."/>
            <person name="Pohorille A."/>
            <person name="Sarmiento M."/>
            <person name="Schweighofer K."/>
            <person name="Seshadri R."/>
            <person name="Voytek M.A."/>
        </authorList>
    </citation>
    <scope>NUCLEOTIDE SEQUENCE [LARGE SCALE GENOMIC DNA]</scope>
    <source>
        <strain evidence="5">DSM 14350 / EX-H1</strain>
    </source>
</reference>
<evidence type="ECO:0000256" key="2">
    <source>
        <dbReference type="ARBA" id="ARBA00023002"/>
    </source>
</evidence>
<dbReference type="EMBL" id="CP001230">
    <property type="protein sequence ID" value="ACO04045.1"/>
    <property type="molecule type" value="Genomic_DNA"/>
</dbReference>
<dbReference type="InterPro" id="IPR036188">
    <property type="entry name" value="FAD/NAD-bd_sf"/>
</dbReference>
<accession>C0QSL8</accession>
<dbReference type="PaxDb" id="123214-PERMA_1903"/>
<keyword evidence="2" id="KW-0560">Oxidoreductase</keyword>
<dbReference type="OrthoDB" id="5345169at2"/>
<organism evidence="4 5">
    <name type="scientific">Persephonella marina (strain DSM 14350 / EX-H1)</name>
    <dbReference type="NCBI Taxonomy" id="123214"/>
    <lineage>
        <taxon>Bacteria</taxon>
        <taxon>Pseudomonadati</taxon>
        <taxon>Aquificota</taxon>
        <taxon>Aquificia</taxon>
        <taxon>Aquificales</taxon>
        <taxon>Hydrogenothermaceae</taxon>
        <taxon>Persephonella</taxon>
    </lineage>
</organism>
<dbReference type="Pfam" id="PF07992">
    <property type="entry name" value="Pyr_redox_2"/>
    <property type="match status" value="1"/>
</dbReference>
<gene>
    <name evidence="4" type="ordered locus">PERMA_1903</name>
</gene>
<dbReference type="KEGG" id="pmx:PERMA_1903"/>
<dbReference type="PRINTS" id="PR00368">
    <property type="entry name" value="FADPNR"/>
</dbReference>
<dbReference type="Proteomes" id="UP000001366">
    <property type="component" value="Chromosome"/>
</dbReference>
<dbReference type="GO" id="GO:0016491">
    <property type="term" value="F:oxidoreductase activity"/>
    <property type="evidence" value="ECO:0007669"/>
    <property type="project" value="UniProtKB-KW"/>
</dbReference>
<name>C0QSL8_PERMH</name>
<protein>
    <submittedName>
        <fullName evidence="4">FAD-dependent pyridine nucleotide-disulphide oxidoreductase</fullName>
    </submittedName>
</protein>
<evidence type="ECO:0000313" key="4">
    <source>
        <dbReference type="EMBL" id="ACO04045.1"/>
    </source>
</evidence>
<dbReference type="InterPro" id="IPR023753">
    <property type="entry name" value="FAD/NAD-binding_dom"/>
</dbReference>
<dbReference type="PANTHER" id="PTHR48105">
    <property type="entry name" value="THIOREDOXIN REDUCTASE 1-RELATED-RELATED"/>
    <property type="match status" value="1"/>
</dbReference>
<dbReference type="eggNOG" id="COG0492">
    <property type="taxonomic scope" value="Bacteria"/>
</dbReference>
<keyword evidence="5" id="KW-1185">Reference proteome</keyword>
<evidence type="ECO:0000313" key="5">
    <source>
        <dbReference type="Proteomes" id="UP000001366"/>
    </source>
</evidence>
<sequence length="201" mass="21855">MEYYDVIIIGGGPAGLTTALTLASAEGKFPFVEGKRYLVIYDQYSDLDKALLNNVPGIEKGTYGRDLLKKIRDQVSEYGSVDLVQDRVVKAEGEKGDFRVYTESGKGFRSDILVIATGFHRFDIEGLDINVVPHTRSPRPNKIMIENNDNLVRDGLYVAGLVAGEPTMFVSAAGSGAKVACDILSLWAGKTVVVHDVPEGE</sequence>
<dbReference type="SUPFAM" id="SSF51905">
    <property type="entry name" value="FAD/NAD(P)-binding domain"/>
    <property type="match status" value="1"/>
</dbReference>
<feature type="domain" description="FAD/NAD(P)-binding" evidence="3">
    <location>
        <begin position="4"/>
        <end position="127"/>
    </location>
</feature>